<dbReference type="Pfam" id="PF08825">
    <property type="entry name" value="E2_bind"/>
    <property type="match status" value="1"/>
</dbReference>
<dbReference type="EMBL" id="FO082057">
    <property type="protein sequence ID" value="CCE78404.1"/>
    <property type="molecule type" value="Genomic_DNA"/>
</dbReference>
<dbReference type="STRING" id="559304.G8YS67"/>
<feature type="domain" description="E2 binding" evidence="14">
    <location>
        <begin position="340"/>
        <end position="423"/>
    </location>
</feature>
<sequence length="423" mass="47511">MFSIQNNQHDSSYLSLVSNVGPFNEFIDEYDPNEAFNTLSNARVLVIGAGGLGCEILKDLALTGFKKIDIIDADTIEVSNLNRQFLFRSGDVGRPKAEVAAEFVKRKSMGKNLSIVSHYCRIQDKPQSFYKQFDVVICGLDSVEARRWINATLVSLVDSNLNGLIPMIDGGTEGFRGQSRVILPTVTSCYECTLDMITPKTTYPVCTIANTPRLPEHCVEWASVLEWPRRFPGKKFDPDLSEHLDWMYETAHRRAIHFKIDGVTKELTLGVVKNIIPAIASTNAIIAASCCNEAFKYVTSSNPILNNYMMYSGDYSIFTYTYSHARKPNCPVCGNHPKTIKVPGSWDLRDFIEHIKEKHDISIGTPSLATATKQLYFRSPPSLEEFTRKNLGRKLSELLDDNEEVIVSDPKLPISLRLLVKLE</sequence>
<comment type="catalytic activity">
    <reaction evidence="11 13">
        <text>ATP + [NEDD8 protein] + [E1 NEDD8-activating enzyme]-L-cysteine = AMP + diphosphate + [E1 NEDD8-activating enzyme]-S-[NEDD8 protein]-yl-L-cysteine.</text>
        <dbReference type="EC" id="6.2.1.64"/>
    </reaction>
</comment>
<dbReference type="EC" id="6.2.1.64" evidence="10 13"/>
<evidence type="ECO:0000313" key="16">
    <source>
        <dbReference type="EMBL" id="CCE78990.1"/>
    </source>
</evidence>
<dbReference type="EMBL" id="FO082056">
    <property type="protein sequence ID" value="CCE78990.1"/>
    <property type="molecule type" value="Genomic_DNA"/>
</dbReference>
<dbReference type="GO" id="GO:0045116">
    <property type="term" value="P:protein neddylation"/>
    <property type="evidence" value="ECO:0007669"/>
    <property type="project" value="UniProtKB-UniRule"/>
</dbReference>
<gene>
    <name evidence="15" type="primary">Piso0_001027</name>
    <name evidence="15" type="ORF">GNLVRS01_PISO0C09286g</name>
    <name evidence="16" type="ORF">GNLVRS01_PISO0D09353g</name>
</gene>
<dbReference type="InterPro" id="IPR023318">
    <property type="entry name" value="Ub_act_enz_dom_a_sf"/>
</dbReference>
<evidence type="ECO:0000256" key="4">
    <source>
        <dbReference type="ARBA" id="ARBA00015203"/>
    </source>
</evidence>
<dbReference type="FunFam" id="3.50.50.80:FF:000002">
    <property type="entry name" value="SUMO-activating enzyme subunit 2"/>
    <property type="match status" value="1"/>
</dbReference>
<evidence type="ECO:0000313" key="17">
    <source>
        <dbReference type="Proteomes" id="UP000005222"/>
    </source>
</evidence>
<evidence type="ECO:0000256" key="2">
    <source>
        <dbReference type="ARBA" id="ARBA00005032"/>
    </source>
</evidence>
<evidence type="ECO:0000256" key="13">
    <source>
        <dbReference type="RuleBase" id="RU368009"/>
    </source>
</evidence>
<evidence type="ECO:0000256" key="1">
    <source>
        <dbReference type="ARBA" id="ARBA00004496"/>
    </source>
</evidence>
<keyword evidence="17" id="KW-1185">Reference proteome</keyword>
<keyword evidence="5" id="KW-0963">Cytoplasm</keyword>
<evidence type="ECO:0000256" key="9">
    <source>
        <dbReference type="ARBA" id="ARBA00022840"/>
    </source>
</evidence>
<dbReference type="eggNOG" id="KOG2015">
    <property type="taxonomic scope" value="Eukaryota"/>
</dbReference>
<evidence type="ECO:0000256" key="7">
    <source>
        <dbReference type="ARBA" id="ARBA00022741"/>
    </source>
</evidence>
<dbReference type="InParanoid" id="G8YS67"/>
<keyword evidence="9 13" id="KW-0067">ATP-binding</keyword>
<reference evidence="15" key="1">
    <citation type="submission" date="2011-10" db="EMBL/GenBank/DDBJ databases">
        <authorList>
            <person name="Genoscope - CEA"/>
        </authorList>
    </citation>
    <scope>NUCLEOTIDE SEQUENCE</scope>
</reference>
<dbReference type="Gene3D" id="3.10.290.20">
    <property type="entry name" value="Ubiquitin-like 2 activating enzyme e1b. Chain: B, domain 3"/>
    <property type="match status" value="1"/>
</dbReference>
<protein>
    <recommendedName>
        <fullName evidence="4 13">NEDD8-activating enzyme E1 catalytic subunit</fullName>
        <ecNumber evidence="10 13">6.2.1.64</ecNumber>
    </recommendedName>
</protein>
<dbReference type="PANTHER" id="PTHR10953">
    <property type="entry name" value="UBIQUITIN-ACTIVATING ENZYME E1"/>
    <property type="match status" value="1"/>
</dbReference>
<keyword evidence="8 13" id="KW-0833">Ubl conjugation pathway</keyword>
<organism evidence="15 17">
    <name type="scientific">Pichia sorbitophila (strain ATCC MYA-4447 / BCRC 22081 / CBS 7064 / NBRC 10061 / NRRL Y-12695)</name>
    <name type="common">Hybrid yeast</name>
    <dbReference type="NCBI Taxonomy" id="559304"/>
    <lineage>
        <taxon>Eukaryota</taxon>
        <taxon>Fungi</taxon>
        <taxon>Dikarya</taxon>
        <taxon>Ascomycota</taxon>
        <taxon>Saccharomycotina</taxon>
        <taxon>Pichiomycetes</taxon>
        <taxon>Debaryomycetaceae</taxon>
        <taxon>Millerozyma</taxon>
    </lineage>
</organism>
<dbReference type="InterPro" id="IPR000594">
    <property type="entry name" value="ThiF_NAD_FAD-bd"/>
</dbReference>
<evidence type="ECO:0000259" key="14">
    <source>
        <dbReference type="SMART" id="SM01181"/>
    </source>
</evidence>
<evidence type="ECO:0000256" key="5">
    <source>
        <dbReference type="ARBA" id="ARBA00022490"/>
    </source>
</evidence>
<dbReference type="InterPro" id="IPR045886">
    <property type="entry name" value="ThiF/MoeB/HesA"/>
</dbReference>
<reference evidence="17" key="2">
    <citation type="journal article" date="2012" name="G3 (Bethesda)">
        <title>Pichia sorbitophila, an interspecies yeast hybrid reveals early steps of genome resolution following polyploidization.</title>
        <authorList>
            <person name="Leh Louis V."/>
            <person name="Despons L."/>
            <person name="Friedrich A."/>
            <person name="Martin T."/>
            <person name="Durrens P."/>
            <person name="Casaregola S."/>
            <person name="Neuveglise C."/>
            <person name="Fairhead C."/>
            <person name="Marck C."/>
            <person name="Cruz J.A."/>
            <person name="Straub M.L."/>
            <person name="Kugler V."/>
            <person name="Sacerdot C."/>
            <person name="Uzunov Z."/>
            <person name="Thierry A."/>
            <person name="Weiss S."/>
            <person name="Bleykasten C."/>
            <person name="De Montigny J."/>
            <person name="Jacques N."/>
            <person name="Jung P."/>
            <person name="Lemaire M."/>
            <person name="Mallet S."/>
            <person name="Morel G."/>
            <person name="Richard G.F."/>
            <person name="Sarkar A."/>
            <person name="Savel G."/>
            <person name="Schacherer J."/>
            <person name="Seret M.L."/>
            <person name="Talla E."/>
            <person name="Samson G."/>
            <person name="Jubin C."/>
            <person name="Poulain J."/>
            <person name="Vacherie B."/>
            <person name="Barbe V."/>
            <person name="Pelletier E."/>
            <person name="Sherman D.J."/>
            <person name="Westhof E."/>
            <person name="Weissenbach J."/>
            <person name="Baret P.V."/>
            <person name="Wincker P."/>
            <person name="Gaillardin C."/>
            <person name="Dujon B."/>
            <person name="Souciet J.L."/>
        </authorList>
    </citation>
    <scope>NUCLEOTIDE SEQUENCE [LARGE SCALE GENOMIC DNA]</scope>
    <source>
        <strain evidence="17">ATCC MYA-4447 / BCRC 22081 / CBS 7064 / NBRC 10061 / NRRL Y-12695</strain>
    </source>
</reference>
<dbReference type="UniPathway" id="UPA00885"/>
<evidence type="ECO:0000256" key="6">
    <source>
        <dbReference type="ARBA" id="ARBA00022598"/>
    </source>
</evidence>
<evidence type="ECO:0000313" key="15">
    <source>
        <dbReference type="EMBL" id="CCE78404.1"/>
    </source>
</evidence>
<dbReference type="InterPro" id="IPR014929">
    <property type="entry name" value="E2-binding"/>
</dbReference>
<evidence type="ECO:0000256" key="12">
    <source>
        <dbReference type="PROSITE-ProRule" id="PRU10132"/>
    </source>
</evidence>
<accession>G8YS67</accession>
<dbReference type="CDD" id="cd01488">
    <property type="entry name" value="Uba3_RUB"/>
    <property type="match status" value="1"/>
</dbReference>
<dbReference type="FunFam" id="3.10.290.20:FF:000003">
    <property type="entry name" value="Ubiquitin-activating enzyme E1 C"/>
    <property type="match status" value="1"/>
</dbReference>
<dbReference type="GO" id="GO:0005524">
    <property type="term" value="F:ATP binding"/>
    <property type="evidence" value="ECO:0007669"/>
    <property type="project" value="UniProtKB-UniRule"/>
</dbReference>
<dbReference type="OMA" id="PYLENYM"/>
<comment type="function">
    <text evidence="13">Catalytic subunit of the dimeric E1 enzyme, which activates NEDD8.</text>
</comment>
<dbReference type="GO" id="GO:0005634">
    <property type="term" value="C:nucleus"/>
    <property type="evidence" value="ECO:0007669"/>
    <property type="project" value="TreeGrafter"/>
</dbReference>
<dbReference type="GO" id="GO:0019781">
    <property type="term" value="F:NEDD8 activating enzyme activity"/>
    <property type="evidence" value="ECO:0007669"/>
    <property type="project" value="UniProtKB-UniRule"/>
</dbReference>
<dbReference type="Proteomes" id="UP000005222">
    <property type="component" value="Chromosome C"/>
</dbReference>
<dbReference type="FunFam" id="1.10.10.520:FF:000001">
    <property type="entry name" value="NEDD8-activating enzyme E1 catalytic subunit"/>
    <property type="match status" value="1"/>
</dbReference>
<keyword evidence="6 13" id="KW-0436">Ligase</keyword>
<dbReference type="Proteomes" id="UP000005222">
    <property type="component" value="Chromosome D"/>
</dbReference>
<name>G8YS67_PICSO</name>
<feature type="active site" description="Glycyl thioester intermediate" evidence="12">
    <location>
        <position position="206"/>
    </location>
</feature>
<comment type="subcellular location">
    <subcellularLocation>
        <location evidence="1">Cytoplasm</location>
    </subcellularLocation>
</comment>
<dbReference type="Gene3D" id="3.40.50.720">
    <property type="entry name" value="NAD(P)-binding Rossmann-like Domain"/>
    <property type="match status" value="1"/>
</dbReference>
<dbReference type="HOGENOM" id="CLU_013325_13_1_1"/>
<dbReference type="Gene3D" id="1.10.10.520">
    <property type="entry name" value="Ubiquitin activating enzymes (Uba3). Chain: B, domain 2"/>
    <property type="match status" value="1"/>
</dbReference>
<dbReference type="InterPro" id="IPR033127">
    <property type="entry name" value="UBQ-activ_enz_E1_Cys_AS"/>
</dbReference>
<dbReference type="InterPro" id="IPR035985">
    <property type="entry name" value="Ubiquitin-activating_enz"/>
</dbReference>
<evidence type="ECO:0000256" key="10">
    <source>
        <dbReference type="ARBA" id="ARBA00023624"/>
    </source>
</evidence>
<dbReference type="PANTHER" id="PTHR10953:SF6">
    <property type="entry name" value="NEDD8-ACTIVATING ENZYME E1 CATALYTIC SUBUNIT"/>
    <property type="match status" value="1"/>
</dbReference>
<dbReference type="AlphaFoldDB" id="G8YS67"/>
<keyword evidence="7 13" id="KW-0547">Nucleotide-binding</keyword>
<dbReference type="FunCoup" id="G8YS67">
    <property type="interactions" value="2005"/>
</dbReference>
<dbReference type="OrthoDB" id="10255449at2759"/>
<evidence type="ECO:0000256" key="11">
    <source>
        <dbReference type="ARBA" id="ARBA00024626"/>
    </source>
</evidence>
<dbReference type="SMART" id="SM01181">
    <property type="entry name" value="E2_bind"/>
    <property type="match status" value="1"/>
</dbReference>
<dbReference type="Pfam" id="PF00899">
    <property type="entry name" value="ThiF"/>
    <property type="match status" value="1"/>
</dbReference>
<proteinExistence type="inferred from homology"/>
<comment type="similarity">
    <text evidence="3 13">Belongs to the ubiquitin-activating E1 family. UBA3 subfamily.</text>
</comment>
<evidence type="ECO:0000256" key="8">
    <source>
        <dbReference type="ARBA" id="ARBA00022786"/>
    </source>
</evidence>
<dbReference type="InterPro" id="IPR030468">
    <property type="entry name" value="Uba3_N"/>
</dbReference>
<dbReference type="PROSITE" id="PS00865">
    <property type="entry name" value="UBIQUITIN_ACTIVAT_2"/>
    <property type="match status" value="1"/>
</dbReference>
<comment type="pathway">
    <text evidence="2 13">Protein modification; protein neddylation.</text>
</comment>
<dbReference type="GO" id="GO:0005737">
    <property type="term" value="C:cytoplasm"/>
    <property type="evidence" value="ECO:0007669"/>
    <property type="project" value="UniProtKB-SubCell"/>
</dbReference>
<evidence type="ECO:0000256" key="3">
    <source>
        <dbReference type="ARBA" id="ARBA00006310"/>
    </source>
</evidence>
<dbReference type="SUPFAM" id="SSF69572">
    <property type="entry name" value="Activating enzymes of the ubiquitin-like proteins"/>
    <property type="match status" value="1"/>
</dbReference>